<dbReference type="Proteomes" id="UP000272560">
    <property type="component" value="Unassembled WGS sequence"/>
</dbReference>
<dbReference type="EMBL" id="QZVT01000005">
    <property type="protein sequence ID" value="RJT79202.1"/>
    <property type="molecule type" value="Genomic_DNA"/>
</dbReference>
<evidence type="ECO:0000256" key="1">
    <source>
        <dbReference type="SAM" id="Phobius"/>
    </source>
</evidence>
<evidence type="ECO:0000313" key="2">
    <source>
        <dbReference type="EMBL" id="RJT79202.1"/>
    </source>
</evidence>
<name>A0A3A5M6L1_9MICC</name>
<feature type="transmembrane region" description="Helical" evidence="1">
    <location>
        <begin position="58"/>
        <end position="80"/>
    </location>
</feature>
<dbReference type="OrthoDB" id="1524823at2"/>
<dbReference type="RefSeq" id="WP_120149147.1">
    <property type="nucleotide sequence ID" value="NZ_QZVT01000005.1"/>
</dbReference>
<keyword evidence="1" id="KW-1133">Transmembrane helix</keyword>
<sequence>MTRTTSVNHPPASTAGKIAAVLLLVVAAFQMTLAAGAPWGAAALGGSHPGVLPNELRVSTAVQGVIYLLLAAAVGTSWAGTTFRRRLLYGATALMVIGALMNLASTSFVERMLWVPVTVALVIALWRAARHDSLSDGPRSHVSYPTRAV</sequence>
<dbReference type="AlphaFoldDB" id="A0A3A5M6L1"/>
<evidence type="ECO:0000313" key="3">
    <source>
        <dbReference type="Proteomes" id="UP000272560"/>
    </source>
</evidence>
<accession>A0A3A5M6L1</accession>
<proteinExistence type="predicted"/>
<reference evidence="2 3" key="1">
    <citation type="submission" date="2018-09" db="EMBL/GenBank/DDBJ databases">
        <title>Novel species of Arthrobacter.</title>
        <authorList>
            <person name="Liu Q."/>
            <person name="Xin Y.-H."/>
        </authorList>
    </citation>
    <scope>NUCLEOTIDE SEQUENCE [LARGE SCALE GENOMIC DNA]</scope>
    <source>
        <strain evidence="2 3">Hz2</strain>
    </source>
</reference>
<gene>
    <name evidence="2" type="ORF">D6T63_11350</name>
</gene>
<keyword evidence="3" id="KW-1185">Reference proteome</keyword>
<keyword evidence="1" id="KW-0812">Transmembrane</keyword>
<organism evidence="2 3">
    <name type="scientific">Arthrobacter cheniae</name>
    <dbReference type="NCBI Taxonomy" id="1258888"/>
    <lineage>
        <taxon>Bacteria</taxon>
        <taxon>Bacillati</taxon>
        <taxon>Actinomycetota</taxon>
        <taxon>Actinomycetes</taxon>
        <taxon>Micrococcales</taxon>
        <taxon>Micrococcaceae</taxon>
        <taxon>Arthrobacter</taxon>
    </lineage>
</organism>
<protein>
    <submittedName>
        <fullName evidence="2">Uncharacterized protein</fullName>
    </submittedName>
</protein>
<comment type="caution">
    <text evidence="2">The sequence shown here is derived from an EMBL/GenBank/DDBJ whole genome shotgun (WGS) entry which is preliminary data.</text>
</comment>
<keyword evidence="1" id="KW-0472">Membrane</keyword>
<feature type="transmembrane region" description="Helical" evidence="1">
    <location>
        <begin position="87"/>
        <end position="105"/>
    </location>
</feature>